<feature type="transmembrane region" description="Helical" evidence="6">
    <location>
        <begin position="187"/>
        <end position="210"/>
    </location>
</feature>
<evidence type="ECO:0000256" key="5">
    <source>
        <dbReference type="SAM" id="MobiDB-lite"/>
    </source>
</evidence>
<feature type="compositionally biased region" description="Polar residues" evidence="5">
    <location>
        <begin position="292"/>
        <end position="303"/>
    </location>
</feature>
<feature type="region of interest" description="Disordered" evidence="5">
    <location>
        <begin position="283"/>
        <end position="313"/>
    </location>
</feature>
<dbReference type="GO" id="GO:0007165">
    <property type="term" value="P:signal transduction"/>
    <property type="evidence" value="ECO:0007669"/>
    <property type="project" value="UniProtKB-KW"/>
</dbReference>
<dbReference type="SMART" id="SM00304">
    <property type="entry name" value="HAMP"/>
    <property type="match status" value="1"/>
</dbReference>
<dbReference type="Proteomes" id="UP000675920">
    <property type="component" value="Unplaced"/>
</dbReference>
<dbReference type="Pfam" id="PF12729">
    <property type="entry name" value="4HB_MCP_1"/>
    <property type="match status" value="1"/>
</dbReference>
<evidence type="ECO:0000256" key="3">
    <source>
        <dbReference type="ARBA" id="ARBA00029447"/>
    </source>
</evidence>
<dbReference type="PANTHER" id="PTHR43531:SF14">
    <property type="entry name" value="METHYL-ACCEPTING CHEMOTAXIS PROTEIN I-RELATED"/>
    <property type="match status" value="1"/>
</dbReference>
<feature type="region of interest" description="Disordered" evidence="5">
    <location>
        <begin position="513"/>
        <end position="661"/>
    </location>
</feature>
<evidence type="ECO:0000256" key="1">
    <source>
        <dbReference type="ARBA" id="ARBA00004370"/>
    </source>
</evidence>
<dbReference type="CDD" id="cd19411">
    <property type="entry name" value="MCP2201-like_sensor"/>
    <property type="match status" value="1"/>
</dbReference>
<dbReference type="PRINTS" id="PR00260">
    <property type="entry name" value="CHEMTRNSDUCR"/>
</dbReference>
<name>A0A9U5FXC0_9BURK</name>
<dbReference type="FunFam" id="1.10.287.950:FF:000001">
    <property type="entry name" value="Methyl-accepting chemotaxis sensory transducer"/>
    <property type="match status" value="1"/>
</dbReference>
<keyword evidence="4" id="KW-0807">Transducer</keyword>
<dbReference type="AlphaFoldDB" id="A0A9U5FXC0"/>
<dbReference type="Gene3D" id="1.10.287.950">
    <property type="entry name" value="Methyl-accepting chemotaxis protein"/>
    <property type="match status" value="1"/>
</dbReference>
<evidence type="ECO:0000313" key="10">
    <source>
        <dbReference type="RefSeq" id="WP_028309999.1"/>
    </source>
</evidence>
<dbReference type="Pfam" id="PF00015">
    <property type="entry name" value="MCPsignal"/>
    <property type="match status" value="1"/>
</dbReference>
<dbReference type="SUPFAM" id="SSF58104">
    <property type="entry name" value="Methyl-accepting chemotaxis protein (MCP) signaling domain"/>
    <property type="match status" value="1"/>
</dbReference>
<dbReference type="GO" id="GO:0005886">
    <property type="term" value="C:plasma membrane"/>
    <property type="evidence" value="ECO:0007669"/>
    <property type="project" value="TreeGrafter"/>
</dbReference>
<reference evidence="10" key="2">
    <citation type="submission" date="2025-08" db="UniProtKB">
        <authorList>
            <consortium name="RefSeq"/>
        </authorList>
    </citation>
    <scope>IDENTIFICATION</scope>
</reference>
<evidence type="ECO:0000313" key="9">
    <source>
        <dbReference type="Proteomes" id="UP000675920"/>
    </source>
</evidence>
<evidence type="ECO:0000256" key="4">
    <source>
        <dbReference type="PROSITE-ProRule" id="PRU00284"/>
    </source>
</evidence>
<keyword evidence="6" id="KW-0812">Transmembrane</keyword>
<dbReference type="CDD" id="cd06225">
    <property type="entry name" value="HAMP"/>
    <property type="match status" value="1"/>
</dbReference>
<comment type="subcellular location">
    <subcellularLocation>
        <location evidence="1">Membrane</location>
    </subcellularLocation>
</comment>
<keyword evidence="6" id="KW-0472">Membrane</keyword>
<keyword evidence="2" id="KW-0488">Methylation</keyword>
<dbReference type="PROSITE" id="PS50885">
    <property type="entry name" value="HAMP"/>
    <property type="match status" value="1"/>
</dbReference>
<dbReference type="InterPro" id="IPR004089">
    <property type="entry name" value="MCPsignal_dom"/>
</dbReference>
<evidence type="ECO:0000259" key="8">
    <source>
        <dbReference type="PROSITE" id="PS50885"/>
    </source>
</evidence>
<reference evidence="10" key="1">
    <citation type="journal article" date="1992" name="J. Biol. Chem.">
        <title>Sequence and characterization of Bacillus subtilis CheW.</title>
        <authorList>
            <person name="Hanlon D.W."/>
            <person name="Marquez-Magana L.M."/>
            <person name="Carpenter P.B."/>
            <person name="Chamberlin M.J."/>
            <person name="Ordal G.W."/>
        </authorList>
    </citation>
    <scope>NUCLEOTIDE SEQUENCE</scope>
</reference>
<feature type="domain" description="Methyl-accepting transducer" evidence="7">
    <location>
        <begin position="268"/>
        <end position="497"/>
    </location>
</feature>
<dbReference type="CDD" id="cd11386">
    <property type="entry name" value="MCP_signal"/>
    <property type="match status" value="1"/>
</dbReference>
<dbReference type="RefSeq" id="WP_028309999.1">
    <property type="nucleotide sequence ID" value="NZ_AXWS01000007.1"/>
</dbReference>
<dbReference type="GO" id="GO:0006935">
    <property type="term" value="P:chemotaxis"/>
    <property type="evidence" value="ECO:0007669"/>
    <property type="project" value="InterPro"/>
</dbReference>
<dbReference type="InterPro" id="IPR051310">
    <property type="entry name" value="MCP_chemotaxis"/>
</dbReference>
<proteinExistence type="inferred from homology"/>
<dbReference type="PROSITE" id="PS50111">
    <property type="entry name" value="CHEMOTAXIS_TRANSDUC_2"/>
    <property type="match status" value="1"/>
</dbReference>
<keyword evidence="9" id="KW-1185">Reference proteome</keyword>
<feature type="domain" description="HAMP" evidence="8">
    <location>
        <begin position="211"/>
        <end position="263"/>
    </location>
</feature>
<protein>
    <submittedName>
        <fullName evidence="10">Methyl-accepting chemotaxis protein</fullName>
    </submittedName>
</protein>
<comment type="similarity">
    <text evidence="3">Belongs to the methyl-accepting chemotaxis (MCP) protein family.</text>
</comment>
<dbReference type="SMART" id="SM00283">
    <property type="entry name" value="MA"/>
    <property type="match status" value="1"/>
</dbReference>
<dbReference type="Pfam" id="PF00672">
    <property type="entry name" value="HAMP"/>
    <property type="match status" value="1"/>
</dbReference>
<evidence type="ECO:0000256" key="2">
    <source>
        <dbReference type="ARBA" id="ARBA00022481"/>
    </source>
</evidence>
<feature type="compositionally biased region" description="Pro residues" evidence="5">
    <location>
        <begin position="629"/>
        <end position="638"/>
    </location>
</feature>
<dbReference type="InterPro" id="IPR024478">
    <property type="entry name" value="HlyB_4HB_MCP"/>
</dbReference>
<dbReference type="GO" id="GO:0004888">
    <property type="term" value="F:transmembrane signaling receptor activity"/>
    <property type="evidence" value="ECO:0007669"/>
    <property type="project" value="InterPro"/>
</dbReference>
<sequence length="661" mass="69653">MEFLSRFSVRTRLFAGFAFALLAIGMGIVAGISGLNHIADIVETTTTRDAQKVAVAQEWKDVVNMNYVRTQAVLASTDKALIDQLQGEIKNNSARATDLQQRMTELVNTAHGKELLDAIGQARNTYRAVRDEVLRGHVAGTPVSATERTRLENAAQKYMGQFDAMLEWQNKLFEEARASVRREAGGAVWSMVVAAVIGATLSLVAALLIARSIVEPLARVRDGARRIAAGDLGVDLHPVGNDEAAEMTRAIAAMQSSLRKLVGDVRSGVQEVTTASAEIANGSADLSRRTEQQASNLEQTSASMEEFNSAVQSNAEAAREASSLVDAATDAARRGGEVTEKVVSTMAEISESSRKIADIIGVIDGIAFQTNILALNAAVEAARAGEQGRGFAVVASEVRTLAQRSAQAAREIKSLIEDSVSKVETGGKLVNDSGAAMSEIVRGVNSVSAIMERILGSTMEQAAGIKQVSAAINQLDDMTQQNAALVEQSTAAADSLRTQAVALGRAVDAFQASRSASEPVPHAAPKAEPHKPAAHHGTTHQAAHRSPAPTAHKPAAHKPVTHKPAEHKTAEHKPVEHKASEPKAAEHKPAPVETRIEPKLTSESLAEAPAKAAPAAAKPAAPKAAPATRPEPPKPAAPAAPRGDARITTSAAADSDDWEEF</sequence>
<dbReference type="PANTHER" id="PTHR43531">
    <property type="entry name" value="PROTEIN ICFG"/>
    <property type="match status" value="1"/>
</dbReference>
<keyword evidence="6" id="KW-1133">Transmembrane helix</keyword>
<organism evidence="9 10">
    <name type="scientific">Derxia gummosa DSM 723</name>
    <dbReference type="NCBI Taxonomy" id="1121388"/>
    <lineage>
        <taxon>Bacteria</taxon>
        <taxon>Pseudomonadati</taxon>
        <taxon>Pseudomonadota</taxon>
        <taxon>Betaproteobacteria</taxon>
        <taxon>Burkholderiales</taxon>
        <taxon>Alcaligenaceae</taxon>
        <taxon>Derxia</taxon>
    </lineage>
</organism>
<evidence type="ECO:0000259" key="7">
    <source>
        <dbReference type="PROSITE" id="PS50111"/>
    </source>
</evidence>
<dbReference type="InterPro" id="IPR003660">
    <property type="entry name" value="HAMP_dom"/>
</dbReference>
<feature type="compositionally biased region" description="Basic and acidic residues" evidence="5">
    <location>
        <begin position="563"/>
        <end position="600"/>
    </location>
</feature>
<feature type="compositionally biased region" description="Low complexity" evidence="5">
    <location>
        <begin position="606"/>
        <end position="628"/>
    </location>
</feature>
<evidence type="ECO:0000256" key="6">
    <source>
        <dbReference type="SAM" id="Phobius"/>
    </source>
</evidence>
<accession>A0A9U5FXC0</accession>
<dbReference type="InterPro" id="IPR004090">
    <property type="entry name" value="Chemotax_Me-accpt_rcpt"/>
</dbReference>
<dbReference type="InterPro" id="IPR047347">
    <property type="entry name" value="YvaQ-like_sensor"/>
</dbReference>